<sequence>MYVDQKPMTIVIISRRELFLTLATAENKQLHSRGWRCIAVPPHRFGMTTGLLWVNLSIWSALVDASTWGYQLARRWKESSLLTTPSTPSGHFKRDRRGY</sequence>
<keyword evidence="2" id="KW-1185">Reference proteome</keyword>
<name>A0A6D2L9S5_9BRAS</name>
<proteinExistence type="predicted"/>
<evidence type="ECO:0000313" key="2">
    <source>
        <dbReference type="Proteomes" id="UP000467841"/>
    </source>
</evidence>
<dbReference type="AlphaFoldDB" id="A0A6D2L9S5"/>
<protein>
    <submittedName>
        <fullName evidence="1">Uncharacterized protein</fullName>
    </submittedName>
</protein>
<reference evidence="1" key="1">
    <citation type="submission" date="2020-01" db="EMBL/GenBank/DDBJ databases">
        <authorList>
            <person name="Mishra B."/>
        </authorList>
    </citation>
    <scope>NUCLEOTIDE SEQUENCE [LARGE SCALE GENOMIC DNA]</scope>
</reference>
<organism evidence="1 2">
    <name type="scientific">Microthlaspi erraticum</name>
    <dbReference type="NCBI Taxonomy" id="1685480"/>
    <lineage>
        <taxon>Eukaryota</taxon>
        <taxon>Viridiplantae</taxon>
        <taxon>Streptophyta</taxon>
        <taxon>Embryophyta</taxon>
        <taxon>Tracheophyta</taxon>
        <taxon>Spermatophyta</taxon>
        <taxon>Magnoliopsida</taxon>
        <taxon>eudicotyledons</taxon>
        <taxon>Gunneridae</taxon>
        <taxon>Pentapetalae</taxon>
        <taxon>rosids</taxon>
        <taxon>malvids</taxon>
        <taxon>Brassicales</taxon>
        <taxon>Brassicaceae</taxon>
        <taxon>Coluteocarpeae</taxon>
        <taxon>Microthlaspi</taxon>
    </lineage>
</organism>
<dbReference type="EMBL" id="CACVBM020001884">
    <property type="protein sequence ID" value="CAA7061628.1"/>
    <property type="molecule type" value="Genomic_DNA"/>
</dbReference>
<accession>A0A6D2L9S5</accession>
<evidence type="ECO:0000313" key="1">
    <source>
        <dbReference type="EMBL" id="CAA7061628.1"/>
    </source>
</evidence>
<comment type="caution">
    <text evidence="1">The sequence shown here is derived from an EMBL/GenBank/DDBJ whole genome shotgun (WGS) entry which is preliminary data.</text>
</comment>
<dbReference type="Proteomes" id="UP000467841">
    <property type="component" value="Unassembled WGS sequence"/>
</dbReference>
<gene>
    <name evidence="1" type="ORF">MERR_LOCUS48864</name>
</gene>